<name>A0A9P8BRE8_9FUNG</name>
<evidence type="ECO:0000313" key="15">
    <source>
        <dbReference type="EMBL" id="KAG9065934.1"/>
    </source>
</evidence>
<evidence type="ECO:0000256" key="10">
    <source>
        <dbReference type="PROSITE-ProRule" id="PRU00091"/>
    </source>
</evidence>
<keyword evidence="16" id="KW-1185">Reference proteome</keyword>
<dbReference type="InterPro" id="IPR049425">
    <property type="entry name" value="Vps27_GAT-like"/>
</dbReference>
<dbReference type="SUPFAM" id="SSF48464">
    <property type="entry name" value="ENTH/VHS domain"/>
    <property type="match status" value="1"/>
</dbReference>
<dbReference type="Gene3D" id="1.20.5.1940">
    <property type="match status" value="1"/>
</dbReference>
<evidence type="ECO:0000259" key="13">
    <source>
        <dbReference type="PROSITE" id="PS50178"/>
    </source>
</evidence>
<dbReference type="SUPFAM" id="SSF50249">
    <property type="entry name" value="Nucleic acid-binding proteins"/>
    <property type="match status" value="1"/>
</dbReference>
<dbReference type="GO" id="GO:0003676">
    <property type="term" value="F:nucleic acid binding"/>
    <property type="evidence" value="ECO:0007669"/>
    <property type="project" value="InterPro"/>
</dbReference>
<feature type="region of interest" description="Disordered" evidence="11">
    <location>
        <begin position="505"/>
        <end position="541"/>
    </location>
</feature>
<dbReference type="SMART" id="SM00064">
    <property type="entry name" value="FYVE"/>
    <property type="match status" value="1"/>
</dbReference>
<dbReference type="Gene3D" id="6.10.140.100">
    <property type="match status" value="1"/>
</dbReference>
<dbReference type="PROSITE" id="PS50178">
    <property type="entry name" value="ZF_FYVE"/>
    <property type="match status" value="1"/>
</dbReference>
<feature type="compositionally biased region" description="Low complexity" evidence="11">
    <location>
        <begin position="603"/>
        <end position="621"/>
    </location>
</feature>
<evidence type="ECO:0000256" key="6">
    <source>
        <dbReference type="ARBA" id="ARBA00022753"/>
    </source>
</evidence>
<evidence type="ECO:0000256" key="5">
    <source>
        <dbReference type="ARBA" id="ARBA00022737"/>
    </source>
</evidence>
<dbReference type="InterPro" id="IPR011011">
    <property type="entry name" value="Znf_FYVE_PHD"/>
</dbReference>
<feature type="compositionally biased region" description="Low complexity" evidence="11">
    <location>
        <begin position="934"/>
        <end position="948"/>
    </location>
</feature>
<dbReference type="EMBL" id="JAHRHY010000011">
    <property type="protein sequence ID" value="KAG9065934.1"/>
    <property type="molecule type" value="Genomic_DNA"/>
</dbReference>
<keyword evidence="6" id="KW-0967">Endosome</keyword>
<dbReference type="InterPro" id="IPR004365">
    <property type="entry name" value="NA-bd_OB_tRNA"/>
</dbReference>
<proteinExistence type="inferred from homology"/>
<keyword evidence="5" id="KW-0677">Repeat</keyword>
<dbReference type="PANTHER" id="PTHR47794">
    <property type="entry name" value="VACUOLAR PROTEIN SORTING-ASSOCIATED PROTEIN 27"/>
    <property type="match status" value="1"/>
</dbReference>
<feature type="compositionally biased region" description="Low complexity" evidence="11">
    <location>
        <begin position="519"/>
        <end position="538"/>
    </location>
</feature>
<dbReference type="Proteomes" id="UP000707451">
    <property type="component" value="Unassembled WGS sequence"/>
</dbReference>
<dbReference type="OrthoDB" id="957735at2759"/>
<dbReference type="GO" id="GO:0006623">
    <property type="term" value="P:protein targeting to vacuole"/>
    <property type="evidence" value="ECO:0007669"/>
    <property type="project" value="TreeGrafter"/>
</dbReference>
<evidence type="ECO:0000256" key="2">
    <source>
        <dbReference type="ARBA" id="ARBA00008597"/>
    </source>
</evidence>
<feature type="chain" id="PRO_5040206581" description="Vacuolar protein sorting-associated protein 27" evidence="12">
    <location>
        <begin position="24"/>
        <end position="1021"/>
    </location>
</feature>
<dbReference type="Gene3D" id="3.30.40.10">
    <property type="entry name" value="Zinc/RING finger domain, C3HC4 (zinc finger)"/>
    <property type="match status" value="1"/>
</dbReference>
<keyword evidence="12" id="KW-0732">Signal</keyword>
<dbReference type="GO" id="GO:0010008">
    <property type="term" value="C:endosome membrane"/>
    <property type="evidence" value="ECO:0007669"/>
    <property type="project" value="UniProtKB-SubCell"/>
</dbReference>
<organism evidence="15 16">
    <name type="scientific">Linnemannia hyalina</name>
    <dbReference type="NCBI Taxonomy" id="64524"/>
    <lineage>
        <taxon>Eukaryota</taxon>
        <taxon>Fungi</taxon>
        <taxon>Fungi incertae sedis</taxon>
        <taxon>Mucoromycota</taxon>
        <taxon>Mortierellomycotina</taxon>
        <taxon>Mortierellomycetes</taxon>
        <taxon>Mortierellales</taxon>
        <taxon>Mortierellaceae</taxon>
        <taxon>Linnemannia</taxon>
    </lineage>
</organism>
<protein>
    <recommendedName>
        <fullName evidence="3">Vacuolar protein sorting-associated protein 27</fullName>
    </recommendedName>
</protein>
<accession>A0A9P8BRE8</accession>
<dbReference type="GO" id="GO:0033565">
    <property type="term" value="C:ESCRT-0 complex"/>
    <property type="evidence" value="ECO:0007669"/>
    <property type="project" value="TreeGrafter"/>
</dbReference>
<dbReference type="Gene3D" id="1.25.40.90">
    <property type="match status" value="1"/>
</dbReference>
<feature type="compositionally biased region" description="Low complexity" evidence="11">
    <location>
        <begin position="787"/>
        <end position="820"/>
    </location>
</feature>
<feature type="compositionally biased region" description="Low complexity" evidence="11">
    <location>
        <begin position="982"/>
        <end position="1009"/>
    </location>
</feature>
<evidence type="ECO:0000256" key="9">
    <source>
        <dbReference type="ARBA" id="ARBA00023136"/>
    </source>
</evidence>
<feature type="compositionally biased region" description="Low complexity" evidence="11">
    <location>
        <begin position="845"/>
        <end position="883"/>
    </location>
</feature>
<keyword evidence="4" id="KW-0479">Metal-binding</keyword>
<dbReference type="Pfam" id="PF00790">
    <property type="entry name" value="VHS"/>
    <property type="match status" value="1"/>
</dbReference>
<dbReference type="InterPro" id="IPR002014">
    <property type="entry name" value="VHS_dom"/>
</dbReference>
<gene>
    <name evidence="15" type="primary">VPS27_1</name>
    <name evidence="15" type="ORF">KI688_002231</name>
</gene>
<dbReference type="GO" id="GO:0032266">
    <property type="term" value="F:phosphatidylinositol-3-phosphate binding"/>
    <property type="evidence" value="ECO:0007669"/>
    <property type="project" value="TreeGrafter"/>
</dbReference>
<dbReference type="Pfam" id="PF01363">
    <property type="entry name" value="FYVE"/>
    <property type="match status" value="1"/>
</dbReference>
<evidence type="ECO:0000256" key="3">
    <source>
        <dbReference type="ARBA" id="ARBA00017753"/>
    </source>
</evidence>
<evidence type="ECO:0000256" key="7">
    <source>
        <dbReference type="ARBA" id="ARBA00022771"/>
    </source>
</evidence>
<feature type="region of interest" description="Disordered" evidence="11">
    <location>
        <begin position="555"/>
        <end position="585"/>
    </location>
</feature>
<dbReference type="GO" id="GO:0043130">
    <property type="term" value="F:ubiquitin binding"/>
    <property type="evidence" value="ECO:0007669"/>
    <property type="project" value="InterPro"/>
</dbReference>
<feature type="compositionally biased region" description="Low complexity" evidence="11">
    <location>
        <begin position="955"/>
        <end position="965"/>
    </location>
</feature>
<dbReference type="AlphaFoldDB" id="A0A9P8BRE8"/>
<dbReference type="GO" id="GO:0043328">
    <property type="term" value="P:protein transport to vacuole involved in ubiquitin-dependent protein catabolic process via the multivesicular body sorting pathway"/>
    <property type="evidence" value="ECO:0007669"/>
    <property type="project" value="TreeGrafter"/>
</dbReference>
<dbReference type="GO" id="GO:0008270">
    <property type="term" value="F:zinc ion binding"/>
    <property type="evidence" value="ECO:0007669"/>
    <property type="project" value="UniProtKB-KW"/>
</dbReference>
<comment type="subcellular location">
    <subcellularLocation>
        <location evidence="1">Endosome membrane</location>
        <topology evidence="1">Peripheral membrane protein</topology>
        <orientation evidence="1">Cytoplasmic side</orientation>
    </subcellularLocation>
</comment>
<feature type="compositionally biased region" description="Polar residues" evidence="11">
    <location>
        <begin position="555"/>
        <end position="568"/>
    </location>
</feature>
<evidence type="ECO:0000259" key="14">
    <source>
        <dbReference type="PROSITE" id="PS50179"/>
    </source>
</evidence>
<sequence length="1021" mass="112251">MTTWGLDPLLHVPFQLMIFQVHALVPVPACEGVYSHHGHPVSMVEIMGVIQSVNRAIKYMSYIVDDGTGAIQCVMWIPDNYLMVQDTNSIQGLKAFSLGDVVRVKGYLEAFRDSIQIDVQPGCIVGCEDPNAETLFRLQVLNLERDVYSKPMELPNFVQEQFGVVTPLGKEESIKGDCTKGEAATKGNSTKGGATKGEAATVEKAAKEEVTKAEVAKEEIAKIEITERTLLDRLRAWVIGRKEFCILELMDDEMNKQIGAEVAKKRYTCERVDKATSENLPAGSDDLALNLEICDQIRSKQVSPKDAAKALKRRIGHKNPNVQMLALGLTDVCVKNGGHHFLVEIAAREFIDNLTSILKAPAGCNLEVKNRILGLIQTWGLLFRGKHGLGYVCDTYMILQHEGFQFPPKDNVGAALVESEAPPDWTDSDVCTRCRSAFTLTNRKHHCRACGSTFCGQCSSKTMALPNMGVTQDVRVCDGCWMKKKLGPKSAVALESHGLGGGLEYIPSTAKTGPTTHNTTHSSSKPSGTTSSTSASRSAADDDADLLKAIELSLKESQTQTGYSAPKRSNTEPVKKAPVPTEEEEDADLLAAIEASLRETNIRSSSSAAAPRSSQRQSSYSSYTYSKKPIAAAAVSQHELTETEKSNIEMFSILVDRIQTMQGDVAGNREVQALYEQISKLQMKVALSLEEAARKQQEFVGFNDKIDHAVRIYDHLLQERLNSSYQRRMTATNYAQPGMYNNNAPMTPQTPQTSHIYPQMSNTDSRYAQYVPSSGPYGGTPSAQQTPQIPFQQAPYQQQQQPQQPQQQPSYPYQTNQPPQTSGSPNAYNVTSPVASDQQPYSTAPVQQNQYGVQQQPQQPIQQQPQTQPQTQPQQQQFAPQYQSSVPQQYTNGSAAPAVTSPVVQSSVPANGQLPISNGYQPMGQTIQSPPPQQQQQQSFAPVAQQSAYVPYDPQQQQQQQQQQQPLQSQAPVIQPQFSGSAAPAQSQYAPYQQQQPQQQQQQAYAPIAQPKVEEAPLIEL</sequence>
<feature type="region of interest" description="Disordered" evidence="11">
    <location>
        <begin position="734"/>
        <end position="1009"/>
    </location>
</feature>
<keyword evidence="8" id="KW-0862">Zinc</keyword>
<feature type="domain" description="VHS" evidence="14">
    <location>
        <begin position="277"/>
        <end position="407"/>
    </location>
</feature>
<dbReference type="Gene3D" id="2.40.50.140">
    <property type="entry name" value="Nucleic acid-binding proteins"/>
    <property type="match status" value="1"/>
</dbReference>
<evidence type="ECO:0000256" key="1">
    <source>
        <dbReference type="ARBA" id="ARBA00004125"/>
    </source>
</evidence>
<evidence type="ECO:0000256" key="12">
    <source>
        <dbReference type="SAM" id="SignalP"/>
    </source>
</evidence>
<dbReference type="InterPro" id="IPR013083">
    <property type="entry name" value="Znf_RING/FYVE/PHD"/>
</dbReference>
<dbReference type="PROSITE" id="PS50330">
    <property type="entry name" value="UIM"/>
    <property type="match status" value="1"/>
</dbReference>
<feature type="compositionally biased region" description="Polar residues" evidence="11">
    <location>
        <begin position="902"/>
        <end position="927"/>
    </location>
</feature>
<evidence type="ECO:0000256" key="8">
    <source>
        <dbReference type="ARBA" id="ARBA00022833"/>
    </source>
</evidence>
<dbReference type="Pfam" id="PF21356">
    <property type="entry name" value="Vps27_GAT-like"/>
    <property type="match status" value="1"/>
</dbReference>
<dbReference type="SMART" id="SM00288">
    <property type="entry name" value="VHS"/>
    <property type="match status" value="1"/>
</dbReference>
<dbReference type="InterPro" id="IPR012340">
    <property type="entry name" value="NA-bd_OB-fold"/>
</dbReference>
<feature type="compositionally biased region" description="Polar residues" evidence="11">
    <location>
        <begin position="821"/>
        <end position="844"/>
    </location>
</feature>
<dbReference type="Pfam" id="PF01336">
    <property type="entry name" value="tRNA_anti-codon"/>
    <property type="match status" value="1"/>
</dbReference>
<dbReference type="InterPro" id="IPR008942">
    <property type="entry name" value="ENTH_VHS"/>
</dbReference>
<keyword evidence="9" id="KW-0472">Membrane</keyword>
<feature type="compositionally biased region" description="Polar residues" evidence="11">
    <location>
        <begin position="884"/>
        <end position="894"/>
    </location>
</feature>
<dbReference type="InterPro" id="IPR017455">
    <property type="entry name" value="Znf_FYVE-rel"/>
</dbReference>
<dbReference type="PROSITE" id="PS50179">
    <property type="entry name" value="VHS"/>
    <property type="match status" value="1"/>
</dbReference>
<dbReference type="InterPro" id="IPR000306">
    <property type="entry name" value="Znf_FYVE"/>
</dbReference>
<comment type="caution">
    <text evidence="15">The sequence shown here is derived from an EMBL/GenBank/DDBJ whole genome shotgun (WGS) entry which is preliminary data.</text>
</comment>
<evidence type="ECO:0000256" key="4">
    <source>
        <dbReference type="ARBA" id="ARBA00022723"/>
    </source>
</evidence>
<dbReference type="SMART" id="SM00726">
    <property type="entry name" value="UIM"/>
    <property type="match status" value="2"/>
</dbReference>
<feature type="compositionally biased region" description="Polar residues" evidence="11">
    <location>
        <begin position="509"/>
        <end position="518"/>
    </location>
</feature>
<feature type="compositionally biased region" description="Polar residues" evidence="11">
    <location>
        <begin position="966"/>
        <end position="980"/>
    </location>
</feature>
<feature type="compositionally biased region" description="Polar residues" evidence="11">
    <location>
        <begin position="734"/>
        <end position="766"/>
    </location>
</feature>
<feature type="region of interest" description="Disordered" evidence="11">
    <location>
        <begin position="601"/>
        <end position="621"/>
    </location>
</feature>
<evidence type="ECO:0000256" key="11">
    <source>
        <dbReference type="SAM" id="MobiDB-lite"/>
    </source>
</evidence>
<dbReference type="PANTHER" id="PTHR47794:SF1">
    <property type="entry name" value="VACUOLAR PROTEIN SORTING-ASSOCIATED PROTEIN 27"/>
    <property type="match status" value="1"/>
</dbReference>
<feature type="signal peptide" evidence="12">
    <location>
        <begin position="1"/>
        <end position="23"/>
    </location>
</feature>
<reference evidence="15" key="1">
    <citation type="submission" date="2021-06" db="EMBL/GenBank/DDBJ databases">
        <title>Genome Sequence of Mortierella hyaline Strain SCG-10, a Cold-Adapted, Nitrate-Reducing Fungus Isolated from Soil in Minnesota, USA.</title>
        <authorList>
            <person name="Aldossari N."/>
        </authorList>
    </citation>
    <scope>NUCLEOTIDE SEQUENCE</scope>
    <source>
        <strain evidence="15">SCG-10</strain>
    </source>
</reference>
<dbReference type="SUPFAM" id="SSF57903">
    <property type="entry name" value="FYVE/PHD zinc finger"/>
    <property type="match status" value="1"/>
</dbReference>
<comment type="similarity">
    <text evidence="2">Belongs to the VPS27 family.</text>
</comment>
<evidence type="ECO:0000313" key="16">
    <source>
        <dbReference type="Proteomes" id="UP000707451"/>
    </source>
</evidence>
<keyword evidence="7 10" id="KW-0863">Zinc-finger</keyword>
<feature type="domain" description="FYVE-type" evidence="13">
    <location>
        <begin position="425"/>
        <end position="485"/>
    </location>
</feature>
<dbReference type="InterPro" id="IPR003903">
    <property type="entry name" value="UIM_dom"/>
</dbReference>
<dbReference type="CDD" id="cd16979">
    <property type="entry name" value="VHS_Vps27"/>
    <property type="match status" value="1"/>
</dbReference>